<keyword evidence="1" id="KW-0433">Leucine-rich repeat</keyword>
<dbReference type="Gene3D" id="1.20.5.4130">
    <property type="match status" value="1"/>
</dbReference>
<keyword evidence="13" id="KW-1185">Reference proteome</keyword>
<dbReference type="PRINTS" id="PR00364">
    <property type="entry name" value="DISEASERSIST"/>
</dbReference>
<evidence type="ECO:0000313" key="12">
    <source>
        <dbReference type="EMBL" id="KAK4593728.1"/>
    </source>
</evidence>
<accession>A0AAN7FH35</accession>
<dbReference type="InterPro" id="IPR041118">
    <property type="entry name" value="Rx_N"/>
</dbReference>
<feature type="domain" description="R13L1/DRL21-like LRR repeat region" evidence="11">
    <location>
        <begin position="688"/>
        <end position="811"/>
    </location>
</feature>
<keyword evidence="2" id="KW-0677">Repeat</keyword>
<dbReference type="GO" id="GO:0051707">
    <property type="term" value="P:response to other organism"/>
    <property type="evidence" value="ECO:0007669"/>
    <property type="project" value="UniProtKB-ARBA"/>
</dbReference>
<dbReference type="SUPFAM" id="SSF52540">
    <property type="entry name" value="P-loop containing nucleoside triphosphate hydrolases"/>
    <property type="match status" value="1"/>
</dbReference>
<dbReference type="EMBL" id="JAXUIC010000004">
    <property type="protein sequence ID" value="KAK4593728.1"/>
    <property type="molecule type" value="Genomic_DNA"/>
</dbReference>
<dbReference type="CDD" id="cd14798">
    <property type="entry name" value="RX-CC_like"/>
    <property type="match status" value="1"/>
</dbReference>
<evidence type="ECO:0000259" key="11">
    <source>
        <dbReference type="Pfam" id="PF25019"/>
    </source>
</evidence>
<dbReference type="GO" id="GO:0005524">
    <property type="term" value="F:ATP binding"/>
    <property type="evidence" value="ECO:0007669"/>
    <property type="project" value="UniProtKB-KW"/>
</dbReference>
<dbReference type="Gene3D" id="3.80.10.10">
    <property type="entry name" value="Ribonuclease Inhibitor"/>
    <property type="match status" value="3"/>
</dbReference>
<dbReference type="InterPro" id="IPR038005">
    <property type="entry name" value="RX-like_CC"/>
</dbReference>
<evidence type="ECO:0000256" key="1">
    <source>
        <dbReference type="ARBA" id="ARBA00022614"/>
    </source>
</evidence>
<dbReference type="InterPro" id="IPR027417">
    <property type="entry name" value="P-loop_NTPase"/>
</dbReference>
<dbReference type="FunFam" id="3.40.50.300:FF:001091">
    <property type="entry name" value="Probable disease resistance protein At1g61300"/>
    <property type="match status" value="1"/>
</dbReference>
<dbReference type="Gene3D" id="1.10.8.430">
    <property type="entry name" value="Helical domain of apoptotic protease-activating factors"/>
    <property type="match status" value="1"/>
</dbReference>
<reference evidence="12 13" key="1">
    <citation type="journal article" date="2023" name="G3 (Bethesda)">
        <title>A haplotype-resolved chromosome-scale genome for Quercus rubra L. provides insights into the genetics of adaptive traits for red oak species.</title>
        <authorList>
            <person name="Kapoor B."/>
            <person name="Jenkins J."/>
            <person name="Schmutz J."/>
            <person name="Zhebentyayeva T."/>
            <person name="Kuelheim C."/>
            <person name="Coggeshall M."/>
            <person name="Heim C."/>
            <person name="Lasky J.R."/>
            <person name="Leites L."/>
            <person name="Islam-Faridi N."/>
            <person name="Romero-Severson J."/>
            <person name="DeLeo V.L."/>
            <person name="Lucas S.M."/>
            <person name="Lazic D."/>
            <person name="Gailing O."/>
            <person name="Carlson J."/>
            <person name="Staton M."/>
        </authorList>
    </citation>
    <scope>NUCLEOTIDE SEQUENCE [LARGE SCALE GENOMIC DNA]</scope>
    <source>
        <strain evidence="12">Pseudo-F2</strain>
    </source>
</reference>
<dbReference type="Proteomes" id="UP001324115">
    <property type="component" value="Unassembled WGS sequence"/>
</dbReference>
<feature type="coiled-coil region" evidence="6">
    <location>
        <begin position="24"/>
        <end position="89"/>
    </location>
</feature>
<evidence type="ECO:0000259" key="10">
    <source>
        <dbReference type="Pfam" id="PF23559"/>
    </source>
</evidence>
<evidence type="ECO:0000256" key="4">
    <source>
        <dbReference type="ARBA" id="ARBA00022821"/>
    </source>
</evidence>
<dbReference type="InterPro" id="IPR032675">
    <property type="entry name" value="LRR_dom_sf"/>
</dbReference>
<feature type="domain" description="Disease resistance protein winged helix" evidence="10">
    <location>
        <begin position="434"/>
        <end position="502"/>
    </location>
</feature>
<evidence type="ECO:0000256" key="6">
    <source>
        <dbReference type="SAM" id="Coils"/>
    </source>
</evidence>
<dbReference type="InterPro" id="IPR058922">
    <property type="entry name" value="WHD_DRP"/>
</dbReference>
<feature type="region of interest" description="Disordered" evidence="7">
    <location>
        <begin position="1495"/>
        <end position="1517"/>
    </location>
</feature>
<keyword evidence="6" id="KW-0175">Coiled coil</keyword>
<dbReference type="Pfam" id="PF00931">
    <property type="entry name" value="NB-ARC"/>
    <property type="match status" value="1"/>
</dbReference>
<feature type="compositionally biased region" description="Basic and acidic residues" evidence="7">
    <location>
        <begin position="1253"/>
        <end position="1262"/>
    </location>
</feature>
<dbReference type="Pfam" id="PF18052">
    <property type="entry name" value="Rx_N"/>
    <property type="match status" value="1"/>
</dbReference>
<keyword evidence="3" id="KW-0547">Nucleotide-binding</keyword>
<feature type="region of interest" description="Disordered" evidence="7">
    <location>
        <begin position="1226"/>
        <end position="1269"/>
    </location>
</feature>
<dbReference type="PANTHER" id="PTHR36766">
    <property type="entry name" value="PLANT BROAD-SPECTRUM MILDEW RESISTANCE PROTEIN RPW8"/>
    <property type="match status" value="1"/>
</dbReference>
<evidence type="ECO:0000313" key="13">
    <source>
        <dbReference type="Proteomes" id="UP001324115"/>
    </source>
</evidence>
<dbReference type="Gene3D" id="3.40.50.300">
    <property type="entry name" value="P-loop containing nucleotide triphosphate hydrolases"/>
    <property type="match status" value="1"/>
</dbReference>
<dbReference type="InterPro" id="IPR002182">
    <property type="entry name" value="NB-ARC"/>
</dbReference>
<keyword evidence="5" id="KW-0067">ATP-binding</keyword>
<feature type="compositionally biased region" description="Polar residues" evidence="7">
    <location>
        <begin position="1229"/>
        <end position="1252"/>
    </location>
</feature>
<evidence type="ECO:0000256" key="7">
    <source>
        <dbReference type="SAM" id="MobiDB-lite"/>
    </source>
</evidence>
<evidence type="ECO:0000259" key="8">
    <source>
        <dbReference type="Pfam" id="PF00931"/>
    </source>
</evidence>
<evidence type="ECO:0000256" key="5">
    <source>
        <dbReference type="ARBA" id="ARBA00022840"/>
    </source>
</evidence>
<dbReference type="GO" id="GO:0043531">
    <property type="term" value="F:ADP binding"/>
    <property type="evidence" value="ECO:0007669"/>
    <property type="project" value="InterPro"/>
</dbReference>
<gene>
    <name evidence="12" type="ORF">RGQ29_017724</name>
</gene>
<dbReference type="PANTHER" id="PTHR36766:SF40">
    <property type="entry name" value="DISEASE RESISTANCE PROTEIN RGA3"/>
    <property type="match status" value="1"/>
</dbReference>
<dbReference type="InterPro" id="IPR056789">
    <property type="entry name" value="LRR_R13L1-DRL21"/>
</dbReference>
<organism evidence="12 13">
    <name type="scientific">Quercus rubra</name>
    <name type="common">Northern red oak</name>
    <name type="synonym">Quercus borealis</name>
    <dbReference type="NCBI Taxonomy" id="3512"/>
    <lineage>
        <taxon>Eukaryota</taxon>
        <taxon>Viridiplantae</taxon>
        <taxon>Streptophyta</taxon>
        <taxon>Embryophyta</taxon>
        <taxon>Tracheophyta</taxon>
        <taxon>Spermatophyta</taxon>
        <taxon>Magnoliopsida</taxon>
        <taxon>eudicotyledons</taxon>
        <taxon>Gunneridae</taxon>
        <taxon>Pentapetalae</taxon>
        <taxon>rosids</taxon>
        <taxon>fabids</taxon>
        <taxon>Fagales</taxon>
        <taxon>Fagaceae</taxon>
        <taxon>Quercus</taxon>
    </lineage>
</organism>
<protein>
    <submittedName>
        <fullName evidence="12">Uncharacterized protein</fullName>
    </submittedName>
</protein>
<dbReference type="Pfam" id="PF23559">
    <property type="entry name" value="WHD_DRP"/>
    <property type="match status" value="1"/>
</dbReference>
<dbReference type="Pfam" id="PF25019">
    <property type="entry name" value="LRR_R13L1-DRL21"/>
    <property type="match status" value="1"/>
</dbReference>
<dbReference type="GO" id="GO:0006952">
    <property type="term" value="P:defense response"/>
    <property type="evidence" value="ECO:0007669"/>
    <property type="project" value="UniProtKB-KW"/>
</dbReference>
<dbReference type="InterPro" id="IPR042197">
    <property type="entry name" value="Apaf_helical"/>
</dbReference>
<feature type="domain" description="Disease resistance N-terminal" evidence="9">
    <location>
        <begin position="12"/>
        <end position="99"/>
    </location>
</feature>
<feature type="coiled-coil region" evidence="6">
    <location>
        <begin position="1417"/>
        <end position="1451"/>
    </location>
</feature>
<evidence type="ECO:0000256" key="2">
    <source>
        <dbReference type="ARBA" id="ARBA00022737"/>
    </source>
</evidence>
<feature type="domain" description="NB-ARC" evidence="8">
    <location>
        <begin position="169"/>
        <end position="342"/>
    </location>
</feature>
<evidence type="ECO:0000256" key="3">
    <source>
        <dbReference type="ARBA" id="ARBA00022741"/>
    </source>
</evidence>
<dbReference type="Gene3D" id="1.10.10.10">
    <property type="entry name" value="Winged helix-like DNA-binding domain superfamily/Winged helix DNA-binding domain"/>
    <property type="match status" value="1"/>
</dbReference>
<name>A0AAN7FH35_QUERU</name>
<comment type="caution">
    <text evidence="12">The sequence shown here is derived from an EMBL/GenBank/DDBJ whole genome shotgun (WGS) entry which is preliminary data.</text>
</comment>
<dbReference type="FunFam" id="1.10.10.10:FF:000322">
    <property type="entry name" value="Probable disease resistance protein At1g63360"/>
    <property type="match status" value="1"/>
</dbReference>
<dbReference type="SUPFAM" id="SSF52058">
    <property type="entry name" value="L domain-like"/>
    <property type="match status" value="2"/>
</dbReference>
<proteinExistence type="predicted"/>
<dbReference type="InterPro" id="IPR036388">
    <property type="entry name" value="WH-like_DNA-bd_sf"/>
</dbReference>
<evidence type="ECO:0000259" key="9">
    <source>
        <dbReference type="Pfam" id="PF18052"/>
    </source>
</evidence>
<keyword evidence="4" id="KW-0611">Plant defense</keyword>
<sequence length="1517" mass="172293">MADPTSQVIKPVLSFILKTTTSLIKDEYSKVHGVEEEIKNLESKLTSIQGVVEDAENKQVNDPHLKDWLRKLQEAASDAEDILDTFATEAYLWKQKRKEHKIQLPLSKSKISYKRDAVQNIRKISERFDRIAKEKEGFHLDIKVNGGETESPSYTGYFVDKSDVIGREDDKERLTHMLLSNEFDKEGDVSVIPIIGMGGLGKTTLAQLLFNDDRVKEHFEARMWVCVTVQFDLTRILKEMIQFHSKMKLDDSSTSHLQSRLLEYLVGQRFLLVLDDVWTEDYLKWEPLRDLLKQGAKGSRVLVTSRITKVKDIIGTQPPHLLSYLPEEKCWSLFAKIAFKGDSLSSQRLKVLEEIGREIVRKCKGLPLAVKAMGGLLRGCVDDVNKWRQIGSSEIWEIEDQNSGNDKPKILAILKLSYDHLPSHLKRCFSYCSLFPKAYVFHKEELVKLWISQRFIQARGQETEEETGIAYFDELLIRSFFQVSVIEIKEIFNMHDLIHDLALSISSPNCGLVDDNEPYSFSKQSRHVSLLGKDVEQPILTIVENASKLRSLLFPSHYLKNFGQALEKVFRTMKYIRTLDLSSSMILELPSSIEKLKLLRYLDLSKTEIKILPNTICNLYNLETLKLLGCPWLFELPKELGNLVNLRHLELDDLFWFKLSIMPPKVGNLTSLHDWHAFQVGNKTGYGIEELKNMAYLSGTLHISKLENVVNVREAKMNEKKYLRKLVFKWSDRVVNKQDEATEKSVLEGLQPHSNLKELQIRHYRGNEFPAWMREGQLQNLVSVTLNDCTNCKILTLGELPNLQLLYIKGMLELEKWPEVKCPSLSRLKFSNCPKLKELPKFFPNLRTLKIKRCTSLKALPVAPSLMFLKLIDNLVLEDWHEVLKTWVAVNDQGQRSIWHQGSWFELLELNVISCPKLQALPQHFAPQKLEISGCELLVGLPYPHFARRLQHLALDACHDGTLVRAIPNTSSLYSLVISSISNLTSLPKWPQLPGLKTLYISDCKDLMSLSESEEGSLPTLISLTVLSIQNCPMLEKLTESLPANLECLSIASCPLLQFLGPKEILKSLTSLRDLYIEDCPMLQSLPEDGLPSSLQHLQIQRCPLLTERCQKEEGGGGGPDRPKVLHIPDLEIDFPKVSSTSSLPKKKPSEPAWYRLLPKLRGIEIIDAQPIKKQPNSSLLKQSHKGATATAIYQSDVDGDKAVDEVLKKPKTEWEENRSKLSFPLIQCESSSPKDSSNEITKQESGQGSTESIDRVGHEEGSTESIDNEDDDMEYFYISLGAKSETFPSTSSSVITDVQSQKTRPGQSDIDKALDIVKNVLATDFSSACHPGRSISLDSELELLCDLDENDGISVGMKFLVLQLSKDFKVLKSRYCQANDTIERCTNLIKPMAEIAFPLDVNKQKLLELNSVEATIQMSVDVAAKAEEEKKEAERIKREIEEKWSDYNKQFETLTCSGGEDDATWEPFLDLQQRFPHLNLEDKILLPGEQNVMSQDHVEPNGNHVQSSGEIIEKSG</sequence>